<dbReference type="InterPro" id="IPR030489">
    <property type="entry name" value="TR_Rrf2-type_CS"/>
</dbReference>
<dbReference type="PATRIC" id="fig|989403.3.peg.1777"/>
<dbReference type="RefSeq" id="WP_074882213.1">
    <property type="nucleotide sequence ID" value="NZ_FOFM01000009.1"/>
</dbReference>
<dbReference type="PROSITE" id="PS51197">
    <property type="entry name" value="HTH_RRF2_2"/>
    <property type="match status" value="1"/>
</dbReference>
<dbReference type="GO" id="GO:0003677">
    <property type="term" value="F:DNA binding"/>
    <property type="evidence" value="ECO:0007669"/>
    <property type="project" value="UniProtKB-KW"/>
</dbReference>
<keyword evidence="3" id="KW-1185">Reference proteome</keyword>
<dbReference type="GO" id="GO:0003700">
    <property type="term" value="F:DNA-binding transcription factor activity"/>
    <property type="evidence" value="ECO:0007669"/>
    <property type="project" value="TreeGrafter"/>
</dbReference>
<name>A0A165ZFW8_9HYPH</name>
<dbReference type="AlphaFoldDB" id="A0A165ZFW8"/>
<accession>A0A165ZFW8</accession>
<gene>
    <name evidence="2" type="primary">nsrR_2</name>
    <name evidence="2" type="ORF">PsAD2_01673</name>
</gene>
<evidence type="ECO:0000313" key="2">
    <source>
        <dbReference type="EMBL" id="KZL19851.1"/>
    </source>
</evidence>
<dbReference type="OrthoDB" id="9795923at2"/>
<dbReference type="GO" id="GO:0005829">
    <property type="term" value="C:cytosol"/>
    <property type="evidence" value="ECO:0007669"/>
    <property type="project" value="TreeGrafter"/>
</dbReference>
<dbReference type="PANTHER" id="PTHR33221">
    <property type="entry name" value="WINGED HELIX-TURN-HELIX TRANSCRIPTIONAL REGULATOR, RRF2 FAMILY"/>
    <property type="match status" value="1"/>
</dbReference>
<dbReference type="EMBL" id="LMCB01000012">
    <property type="protein sequence ID" value="KZL19851.1"/>
    <property type="molecule type" value="Genomic_DNA"/>
</dbReference>
<organism evidence="2 3">
    <name type="scientific">Pseudovibrio axinellae</name>
    <dbReference type="NCBI Taxonomy" id="989403"/>
    <lineage>
        <taxon>Bacteria</taxon>
        <taxon>Pseudomonadati</taxon>
        <taxon>Pseudomonadota</taxon>
        <taxon>Alphaproteobacteria</taxon>
        <taxon>Hyphomicrobiales</taxon>
        <taxon>Stappiaceae</taxon>
        <taxon>Pseudovibrio</taxon>
    </lineage>
</organism>
<dbReference type="Gene3D" id="1.10.10.10">
    <property type="entry name" value="Winged helix-like DNA-binding domain superfamily/Winged helix DNA-binding domain"/>
    <property type="match status" value="1"/>
</dbReference>
<dbReference type="Pfam" id="PF02082">
    <property type="entry name" value="Rrf2"/>
    <property type="match status" value="1"/>
</dbReference>
<dbReference type="InterPro" id="IPR036388">
    <property type="entry name" value="WH-like_DNA-bd_sf"/>
</dbReference>
<dbReference type="PROSITE" id="PS01332">
    <property type="entry name" value="HTH_RRF2_1"/>
    <property type="match status" value="1"/>
</dbReference>
<comment type="caution">
    <text evidence="2">The sequence shown here is derived from an EMBL/GenBank/DDBJ whole genome shotgun (WGS) entry which is preliminary data.</text>
</comment>
<dbReference type="NCBIfam" id="TIGR00738">
    <property type="entry name" value="rrf2_super"/>
    <property type="match status" value="1"/>
</dbReference>
<keyword evidence="1" id="KW-0238">DNA-binding</keyword>
<evidence type="ECO:0000313" key="3">
    <source>
        <dbReference type="Proteomes" id="UP000076577"/>
    </source>
</evidence>
<reference evidence="2 3" key="1">
    <citation type="journal article" date="2016" name="Front. Microbiol.">
        <title>Comparative Genomic Analysis Reveals a Diverse Repertoire of Genes Involved in Prokaryote-Eukaryote Interactions within the Pseudovibrio Genus.</title>
        <authorList>
            <person name="Romano S."/>
            <person name="Fernandez-Guerra A."/>
            <person name="Reen F.J."/>
            <person name="Glockner F.O."/>
            <person name="Crowley S.P."/>
            <person name="O'Sullivan O."/>
            <person name="Cotter P.D."/>
            <person name="Adams C."/>
            <person name="Dobson A.D."/>
            <person name="O'Gara F."/>
        </authorList>
    </citation>
    <scope>NUCLEOTIDE SEQUENCE [LARGE SCALE GENOMIC DNA]</scope>
    <source>
        <strain evidence="2 3">Ad2</strain>
    </source>
</reference>
<sequence>MRLNQASDFALRLVMQCAMQPETNHRIDQVVLQQGFSKGHVMKLVNQLSHAGILETMRGRGGGFKLGRNAKEITVGDVVRAVESDFAVVECLRHQKPEDVQCCFLPSCRLKPLMHRASNAFLQVLDEMTVEAAVSGLPVPQALLTDTTQKLM</sequence>
<evidence type="ECO:0000256" key="1">
    <source>
        <dbReference type="ARBA" id="ARBA00023125"/>
    </source>
</evidence>
<dbReference type="InterPro" id="IPR036390">
    <property type="entry name" value="WH_DNA-bd_sf"/>
</dbReference>
<dbReference type="STRING" id="989403.SAMN05421798_10991"/>
<dbReference type="InterPro" id="IPR000944">
    <property type="entry name" value="Tscrpt_reg_Rrf2"/>
</dbReference>
<proteinExistence type="predicted"/>
<protein>
    <submittedName>
        <fullName evidence="2">HTH-type transcriptional repressor NsrR</fullName>
    </submittedName>
</protein>
<dbReference type="Proteomes" id="UP000076577">
    <property type="component" value="Unassembled WGS sequence"/>
</dbReference>
<dbReference type="SUPFAM" id="SSF46785">
    <property type="entry name" value="Winged helix' DNA-binding domain"/>
    <property type="match status" value="1"/>
</dbReference>
<dbReference type="PANTHER" id="PTHR33221:SF4">
    <property type="entry name" value="HTH-TYPE TRANSCRIPTIONAL REPRESSOR NSRR"/>
    <property type="match status" value="1"/>
</dbReference>